<name>A0A183J5W8_9BILA</name>
<evidence type="ECO:0000313" key="3">
    <source>
        <dbReference type="WBParaSite" id="SBAD_0001165001-mRNA-1"/>
    </source>
</evidence>
<dbReference type="EMBL" id="UZAM01015358">
    <property type="protein sequence ID" value="VDP38585.1"/>
    <property type="molecule type" value="Genomic_DNA"/>
</dbReference>
<dbReference type="Proteomes" id="UP000270296">
    <property type="component" value="Unassembled WGS sequence"/>
</dbReference>
<protein>
    <submittedName>
        <fullName evidence="3">Integrase catalytic domain-containing protein</fullName>
    </submittedName>
</protein>
<reference evidence="3" key="1">
    <citation type="submission" date="2016-06" db="UniProtKB">
        <authorList>
            <consortium name="WormBaseParasite"/>
        </authorList>
    </citation>
    <scope>IDENTIFICATION</scope>
</reference>
<accession>A0A183J5W8</accession>
<dbReference type="WBParaSite" id="SBAD_0001165001-mRNA-1">
    <property type="protein sequence ID" value="SBAD_0001165001-mRNA-1"/>
    <property type="gene ID" value="SBAD_0001165001"/>
</dbReference>
<reference evidence="1 2" key="2">
    <citation type="submission" date="2018-11" db="EMBL/GenBank/DDBJ databases">
        <authorList>
            <consortium name="Pathogen Informatics"/>
        </authorList>
    </citation>
    <scope>NUCLEOTIDE SEQUENCE [LARGE SCALE GENOMIC DNA]</scope>
</reference>
<evidence type="ECO:0000313" key="2">
    <source>
        <dbReference type="Proteomes" id="UP000270296"/>
    </source>
</evidence>
<dbReference type="AlphaFoldDB" id="A0A183J5W8"/>
<evidence type="ECO:0000313" key="1">
    <source>
        <dbReference type="EMBL" id="VDP38585.1"/>
    </source>
</evidence>
<sequence>MKETGCHIHFPDSNRNPELEKSNMVLRRLSRFG</sequence>
<proteinExistence type="predicted"/>
<gene>
    <name evidence="1" type="ORF">SBAD_LOCUS11266</name>
</gene>
<keyword evidence="2" id="KW-1185">Reference proteome</keyword>
<organism evidence="3">
    <name type="scientific">Soboliphyme baturini</name>
    <dbReference type="NCBI Taxonomy" id="241478"/>
    <lineage>
        <taxon>Eukaryota</taxon>
        <taxon>Metazoa</taxon>
        <taxon>Ecdysozoa</taxon>
        <taxon>Nematoda</taxon>
        <taxon>Enoplea</taxon>
        <taxon>Dorylaimia</taxon>
        <taxon>Dioctophymatida</taxon>
        <taxon>Dioctophymatoidea</taxon>
        <taxon>Soboliphymatidae</taxon>
        <taxon>Soboliphyme</taxon>
    </lineage>
</organism>
<dbReference type="OrthoDB" id="271862at2759"/>